<accession>A0A812CW50</accession>
<dbReference type="Proteomes" id="UP000597762">
    <property type="component" value="Unassembled WGS sequence"/>
</dbReference>
<gene>
    <name evidence="2" type="ORF">SPHA_42640</name>
</gene>
<feature type="region of interest" description="Disordered" evidence="1">
    <location>
        <begin position="1"/>
        <end position="20"/>
    </location>
</feature>
<protein>
    <submittedName>
        <fullName evidence="2">Uncharacterized protein</fullName>
    </submittedName>
</protein>
<name>A0A812CW50_ACAPH</name>
<reference evidence="2" key="1">
    <citation type="submission" date="2021-01" db="EMBL/GenBank/DDBJ databases">
        <authorList>
            <person name="Li R."/>
            <person name="Bekaert M."/>
        </authorList>
    </citation>
    <scope>NUCLEOTIDE SEQUENCE</scope>
    <source>
        <strain evidence="2">Farmed</strain>
    </source>
</reference>
<evidence type="ECO:0000313" key="3">
    <source>
        <dbReference type="Proteomes" id="UP000597762"/>
    </source>
</evidence>
<evidence type="ECO:0000256" key="1">
    <source>
        <dbReference type="SAM" id="MobiDB-lite"/>
    </source>
</evidence>
<keyword evidence="3" id="KW-1185">Reference proteome</keyword>
<feature type="compositionally biased region" description="Low complexity" evidence="1">
    <location>
        <begin position="46"/>
        <end position="56"/>
    </location>
</feature>
<dbReference type="OrthoDB" id="125347at2759"/>
<organism evidence="2 3">
    <name type="scientific">Acanthosepion pharaonis</name>
    <name type="common">Pharaoh cuttlefish</name>
    <name type="synonym">Sepia pharaonis</name>
    <dbReference type="NCBI Taxonomy" id="158019"/>
    <lineage>
        <taxon>Eukaryota</taxon>
        <taxon>Metazoa</taxon>
        <taxon>Spiralia</taxon>
        <taxon>Lophotrochozoa</taxon>
        <taxon>Mollusca</taxon>
        <taxon>Cephalopoda</taxon>
        <taxon>Coleoidea</taxon>
        <taxon>Decapodiformes</taxon>
        <taxon>Sepiida</taxon>
        <taxon>Sepiina</taxon>
        <taxon>Sepiidae</taxon>
        <taxon>Acanthosepion</taxon>
    </lineage>
</organism>
<feature type="compositionally biased region" description="Polar residues" evidence="1">
    <location>
        <begin position="60"/>
        <end position="76"/>
    </location>
</feature>
<feature type="compositionally biased region" description="Polar residues" evidence="1">
    <location>
        <begin position="1"/>
        <end position="16"/>
    </location>
</feature>
<dbReference type="AlphaFoldDB" id="A0A812CW50"/>
<dbReference type="EMBL" id="CAHIKZ030002091">
    <property type="protein sequence ID" value="CAE1280990.1"/>
    <property type="molecule type" value="Genomic_DNA"/>
</dbReference>
<feature type="compositionally biased region" description="Polar residues" evidence="1">
    <location>
        <begin position="101"/>
        <end position="115"/>
    </location>
</feature>
<comment type="caution">
    <text evidence="2">The sequence shown here is derived from an EMBL/GenBank/DDBJ whole genome shotgun (WGS) entry which is preliminary data.</text>
</comment>
<feature type="region of interest" description="Disordered" evidence="1">
    <location>
        <begin position="29"/>
        <end position="130"/>
    </location>
</feature>
<evidence type="ECO:0000313" key="2">
    <source>
        <dbReference type="EMBL" id="CAE1280990.1"/>
    </source>
</evidence>
<sequence>MFHSSPNAANCVSSKIHSAKMQTRICGRQNVRRQHDETAQLAPSYPTKTETTTRPKPASETLSSANSLIRNDSLSHPTAAKLQKKTERQFGNQFFEEKRQMASTQSPMISAQSSPKGKCKCWHPSSSHSG</sequence>
<proteinExistence type="predicted"/>